<dbReference type="Gene3D" id="3.40.630.190">
    <property type="entry name" value="LCP protein"/>
    <property type="match status" value="1"/>
</dbReference>
<dbReference type="Proteomes" id="UP001652338">
    <property type="component" value="Unassembled WGS sequence"/>
</dbReference>
<organism evidence="2 3">
    <name type="scientific">Muricoprocola aceti</name>
    <dbReference type="NCBI Taxonomy" id="2981772"/>
    <lineage>
        <taxon>Bacteria</taxon>
        <taxon>Bacillati</taxon>
        <taxon>Bacillota</taxon>
        <taxon>Clostridia</taxon>
        <taxon>Lachnospirales</taxon>
        <taxon>Lachnospiraceae</taxon>
        <taxon>Muricoprocola</taxon>
    </lineage>
</organism>
<comment type="caution">
    <text evidence="2">The sequence shown here is derived from an EMBL/GenBank/DDBJ whole genome shotgun (WGS) entry which is preliminary data.</text>
</comment>
<evidence type="ECO:0000259" key="1">
    <source>
        <dbReference type="Pfam" id="PF03816"/>
    </source>
</evidence>
<dbReference type="Pfam" id="PF03816">
    <property type="entry name" value="LytR_cpsA_psr"/>
    <property type="match status" value="1"/>
</dbReference>
<evidence type="ECO:0000313" key="3">
    <source>
        <dbReference type="Proteomes" id="UP001652338"/>
    </source>
</evidence>
<protein>
    <submittedName>
        <fullName evidence="2">LCP family protein</fullName>
    </submittedName>
</protein>
<accession>A0ABT2SHU5</accession>
<sequence>MDRNTITPVQFYGENGSNQGTAEVQISLAHSMGADHSSAEGCAENTIEAVSNLLGGAQIDGYSMVNMSAIQIVNDMVGGVTVTVEDDFTGVDDTLKKGETVTLTDTQAENFVRGRRSMK</sequence>
<proteinExistence type="predicted"/>
<dbReference type="RefSeq" id="WP_262653438.1">
    <property type="nucleotide sequence ID" value="NZ_JAOQKE010000001.1"/>
</dbReference>
<feature type="domain" description="Cell envelope-related transcriptional attenuator" evidence="1">
    <location>
        <begin position="34"/>
        <end position="117"/>
    </location>
</feature>
<gene>
    <name evidence="2" type="ORF">OCV47_00565</name>
</gene>
<dbReference type="InterPro" id="IPR004474">
    <property type="entry name" value="LytR_CpsA_psr"/>
</dbReference>
<evidence type="ECO:0000313" key="2">
    <source>
        <dbReference type="EMBL" id="MCU6723860.1"/>
    </source>
</evidence>
<dbReference type="EMBL" id="JAOQKE010000001">
    <property type="protein sequence ID" value="MCU6723860.1"/>
    <property type="molecule type" value="Genomic_DNA"/>
</dbReference>
<reference evidence="2 3" key="1">
    <citation type="journal article" date="2021" name="ISME Commun">
        <title>Automated analysis of genomic sequences facilitates high-throughput and comprehensive description of bacteria.</title>
        <authorList>
            <person name="Hitch T.C.A."/>
        </authorList>
    </citation>
    <scope>NUCLEOTIDE SEQUENCE [LARGE SCALE GENOMIC DNA]</scope>
    <source>
        <strain evidence="2 3">Sanger_29</strain>
    </source>
</reference>
<name>A0ABT2SHU5_9FIRM</name>
<keyword evidence="3" id="KW-1185">Reference proteome</keyword>